<reference evidence="1 2" key="1">
    <citation type="submission" date="2020-03" db="EMBL/GenBank/DDBJ databases">
        <title>Genomic Encyclopedia of Type Strains, Phase IV (KMG-IV): sequencing the most valuable type-strain genomes for metagenomic binning, comparative biology and taxonomic classification.</title>
        <authorList>
            <person name="Goeker M."/>
        </authorList>
    </citation>
    <scope>NUCLEOTIDE SEQUENCE [LARGE SCALE GENOMIC DNA]</scope>
    <source>
        <strain evidence="1 2">DSM 18888</strain>
    </source>
</reference>
<proteinExistence type="predicted"/>
<name>A0ABX0WVX6_9PROT</name>
<organism evidence="1 2">
    <name type="scientific">Thalassospira tepidiphila</name>
    <dbReference type="NCBI Taxonomy" id="393657"/>
    <lineage>
        <taxon>Bacteria</taxon>
        <taxon>Pseudomonadati</taxon>
        <taxon>Pseudomonadota</taxon>
        <taxon>Alphaproteobacteria</taxon>
        <taxon>Rhodospirillales</taxon>
        <taxon>Thalassospiraceae</taxon>
        <taxon>Thalassospira</taxon>
    </lineage>
</organism>
<protein>
    <submittedName>
        <fullName evidence="1">5,10-methenyltetrahydromethanopterin hydrogenase</fullName>
    </submittedName>
</protein>
<gene>
    <name evidence="1" type="ORF">GGR96_000534</name>
</gene>
<dbReference type="Proteomes" id="UP000556869">
    <property type="component" value="Unassembled WGS sequence"/>
</dbReference>
<sequence>MAENIMGFRQRSDSGLDSVCPTDPFFDSAHQFFAIDRFQHEIIAAGGNTTPQVFFPLTRRDINDCAGQIGKLGPDIDRGLEPVHVRHHDIHQDDARTFGHEKFKKILARGNTLKREPAAFDDSFQKNQTFGVIIDAHDQKIISDWHGIPSLA</sequence>
<accession>A0ABX0WVX6</accession>
<comment type="caution">
    <text evidence="1">The sequence shown here is derived from an EMBL/GenBank/DDBJ whole genome shotgun (WGS) entry which is preliminary data.</text>
</comment>
<evidence type="ECO:0000313" key="2">
    <source>
        <dbReference type="Proteomes" id="UP000556869"/>
    </source>
</evidence>
<evidence type="ECO:0000313" key="1">
    <source>
        <dbReference type="EMBL" id="NJB73462.1"/>
    </source>
</evidence>
<dbReference type="EMBL" id="JAATJD010000001">
    <property type="protein sequence ID" value="NJB73462.1"/>
    <property type="molecule type" value="Genomic_DNA"/>
</dbReference>
<keyword evidence="2" id="KW-1185">Reference proteome</keyword>